<feature type="transmembrane region" description="Helical" evidence="11">
    <location>
        <begin position="75"/>
        <end position="96"/>
    </location>
</feature>
<evidence type="ECO:0000256" key="2">
    <source>
        <dbReference type="ARBA" id="ARBA00006339"/>
    </source>
</evidence>
<dbReference type="AlphaFoldDB" id="A0AAE0QXL9"/>
<dbReference type="Proteomes" id="UP001274896">
    <property type="component" value="Unassembled WGS sequence"/>
</dbReference>
<dbReference type="GO" id="GO:0030166">
    <property type="term" value="P:proteoglycan biosynthetic process"/>
    <property type="evidence" value="ECO:0007669"/>
    <property type="project" value="TreeGrafter"/>
</dbReference>
<keyword evidence="10 11" id="KW-0119">Carbohydrate metabolism</keyword>
<evidence type="ECO:0000256" key="9">
    <source>
        <dbReference type="ARBA" id="ARBA00023180"/>
    </source>
</evidence>
<accession>A0AAE0QXL9</accession>
<evidence type="ECO:0000256" key="11">
    <source>
        <dbReference type="RuleBase" id="RU364020"/>
    </source>
</evidence>
<keyword evidence="4 11" id="KW-0812">Transmembrane</keyword>
<dbReference type="PANTHER" id="PTHR12137">
    <property type="entry name" value="CARBOHYDRATE SULFOTRANSFERASE"/>
    <property type="match status" value="1"/>
</dbReference>
<dbReference type="GO" id="GO:0016051">
    <property type="term" value="P:carbohydrate biosynthetic process"/>
    <property type="evidence" value="ECO:0007669"/>
    <property type="project" value="InterPro"/>
</dbReference>
<evidence type="ECO:0000313" key="13">
    <source>
        <dbReference type="Proteomes" id="UP001274896"/>
    </source>
</evidence>
<dbReference type="Pfam" id="PF03567">
    <property type="entry name" value="Sulfotransfer_2"/>
    <property type="match status" value="1"/>
</dbReference>
<dbReference type="EC" id="2.8.2.-" evidence="11"/>
<keyword evidence="8 11" id="KW-0472">Membrane</keyword>
<comment type="similarity">
    <text evidence="2 11">Belongs to the sulfotransferase 2 family.</text>
</comment>
<keyword evidence="6 11" id="KW-1133">Transmembrane helix</keyword>
<evidence type="ECO:0000256" key="8">
    <source>
        <dbReference type="ARBA" id="ARBA00023136"/>
    </source>
</evidence>
<proteinExistence type="inferred from homology"/>
<evidence type="ECO:0000313" key="12">
    <source>
        <dbReference type="EMBL" id="KAK3535670.1"/>
    </source>
</evidence>
<evidence type="ECO:0000256" key="3">
    <source>
        <dbReference type="ARBA" id="ARBA00022679"/>
    </source>
</evidence>
<name>A0AAE0QXL9_9TELE</name>
<keyword evidence="9 11" id="KW-0325">Glycoprotein</keyword>
<keyword evidence="13" id="KW-1185">Reference proteome</keyword>
<sequence>VAHDALYVSDSLLNDLFSYTYWVAGNLEPIPGDSKHKADQIQMKNFRTFDFGMVAMDCKVIDRGRRCLRLATMRLPYIFMFLLLFSAGGLLLLLHLQYLTETIHQQAPGGKLIFPQQQPLVFYYSFLVPYNLSLIKSLFSLQDQCPYCLDNNTHTSRPKGQKLSRVRQVNPLIHPKGNGPQITKNYRKLLLKNSALLRQLNSTPAGQASNHIHRLTQIQHSRRKLMRDVCAKYRSLTRTVSRRQVSRIYVEDTHKLLYCEVPKAGCSNWKRVLMVLQGQASSTKELRHEQVHYANHLKRLDSFDHKQIAHRLNTYTKVLFLREPFERLVSAFRDKFESPNSYYHPVFGKPIIAKYRANASRSALLTGEGVTFKEFIQYLLDVRRPVGMDIHWERVVQLCSPCLINYDFIGKFETIEEEANFLLRQIGAPANLTFPSFKDRNPNAARTSSRITQEYFSQLTLNERQKTYDFFYMDYLMFNYSRPFSDLH</sequence>
<evidence type="ECO:0000256" key="10">
    <source>
        <dbReference type="ARBA" id="ARBA00023277"/>
    </source>
</evidence>
<dbReference type="GO" id="GO:0008146">
    <property type="term" value="F:sulfotransferase activity"/>
    <property type="evidence" value="ECO:0007669"/>
    <property type="project" value="InterPro"/>
</dbReference>
<evidence type="ECO:0000256" key="7">
    <source>
        <dbReference type="ARBA" id="ARBA00023034"/>
    </source>
</evidence>
<evidence type="ECO:0000256" key="6">
    <source>
        <dbReference type="ARBA" id="ARBA00022989"/>
    </source>
</evidence>
<dbReference type="EMBL" id="JAUCMX010000009">
    <property type="protein sequence ID" value="KAK3535670.1"/>
    <property type="molecule type" value="Genomic_DNA"/>
</dbReference>
<comment type="caution">
    <text evidence="12">The sequence shown here is derived from an EMBL/GenBank/DDBJ whole genome shotgun (WGS) entry which is preliminary data.</text>
</comment>
<keyword evidence="5 11" id="KW-0735">Signal-anchor</keyword>
<feature type="non-terminal residue" evidence="12">
    <location>
        <position position="1"/>
    </location>
</feature>
<dbReference type="GO" id="GO:0000139">
    <property type="term" value="C:Golgi membrane"/>
    <property type="evidence" value="ECO:0007669"/>
    <property type="project" value="UniProtKB-SubCell"/>
</dbReference>
<protein>
    <recommendedName>
        <fullName evidence="11">Carbohydrate sulfotransferase</fullName>
        <ecNumber evidence="11">2.8.2.-</ecNumber>
    </recommendedName>
</protein>
<keyword evidence="7 11" id="KW-0333">Golgi apparatus</keyword>
<reference evidence="12" key="1">
    <citation type="submission" date="2023-06" db="EMBL/GenBank/DDBJ databases">
        <title>Male Hemibagrus guttatus genome.</title>
        <authorList>
            <person name="Bian C."/>
        </authorList>
    </citation>
    <scope>NUCLEOTIDE SEQUENCE</scope>
    <source>
        <strain evidence="12">Male_cb2023</strain>
        <tissue evidence="12">Muscle</tissue>
    </source>
</reference>
<keyword evidence="3 11" id="KW-0808">Transferase</keyword>
<dbReference type="InterPro" id="IPR005331">
    <property type="entry name" value="Sulfotransferase"/>
</dbReference>
<comment type="subcellular location">
    <subcellularLocation>
        <location evidence="1 11">Golgi apparatus membrane</location>
        <topology evidence="1 11">Single-pass type II membrane protein</topology>
    </subcellularLocation>
</comment>
<evidence type="ECO:0000256" key="5">
    <source>
        <dbReference type="ARBA" id="ARBA00022968"/>
    </source>
</evidence>
<dbReference type="InterPro" id="IPR018011">
    <property type="entry name" value="Carb_sulfotrans_8-10"/>
</dbReference>
<organism evidence="12 13">
    <name type="scientific">Hemibagrus guttatus</name>
    <dbReference type="NCBI Taxonomy" id="175788"/>
    <lineage>
        <taxon>Eukaryota</taxon>
        <taxon>Metazoa</taxon>
        <taxon>Chordata</taxon>
        <taxon>Craniata</taxon>
        <taxon>Vertebrata</taxon>
        <taxon>Euteleostomi</taxon>
        <taxon>Actinopterygii</taxon>
        <taxon>Neopterygii</taxon>
        <taxon>Teleostei</taxon>
        <taxon>Ostariophysi</taxon>
        <taxon>Siluriformes</taxon>
        <taxon>Bagridae</taxon>
        <taxon>Hemibagrus</taxon>
    </lineage>
</organism>
<gene>
    <name evidence="12" type="ORF">QTP70_019726</name>
</gene>
<evidence type="ECO:0000256" key="4">
    <source>
        <dbReference type="ARBA" id="ARBA00022692"/>
    </source>
</evidence>
<evidence type="ECO:0000256" key="1">
    <source>
        <dbReference type="ARBA" id="ARBA00004323"/>
    </source>
</evidence>
<dbReference type="PANTHER" id="PTHR12137:SF7">
    <property type="entry name" value="CARBOHYDRATE SULFOTRANSFERASE 8"/>
    <property type="match status" value="1"/>
</dbReference>